<evidence type="ECO:0000313" key="1">
    <source>
        <dbReference type="EMBL" id="PRP93106.1"/>
    </source>
</evidence>
<evidence type="ECO:0000313" key="2">
    <source>
        <dbReference type="Proteomes" id="UP000237968"/>
    </source>
</evidence>
<comment type="caution">
    <text evidence="1">The sequence shown here is derived from an EMBL/GenBank/DDBJ whole genome shotgun (WGS) entry which is preliminary data.</text>
</comment>
<organism evidence="1 2">
    <name type="scientific">Enhygromyxa salina</name>
    <dbReference type="NCBI Taxonomy" id="215803"/>
    <lineage>
        <taxon>Bacteria</taxon>
        <taxon>Pseudomonadati</taxon>
        <taxon>Myxococcota</taxon>
        <taxon>Polyangia</taxon>
        <taxon>Nannocystales</taxon>
        <taxon>Nannocystaceae</taxon>
        <taxon>Enhygromyxa</taxon>
    </lineage>
</organism>
<accession>A0A2S9XJQ8</accession>
<proteinExistence type="predicted"/>
<dbReference type="AlphaFoldDB" id="A0A2S9XJQ8"/>
<dbReference type="EMBL" id="PVNK01000195">
    <property type="protein sequence ID" value="PRP93106.1"/>
    <property type="molecule type" value="Genomic_DNA"/>
</dbReference>
<keyword evidence="2" id="KW-1185">Reference proteome</keyword>
<sequence length="199" mass="21109">MAYEQSTPKRNLIGRRQALCTLAGITTAVAGVALLGVGTARAAESSVDDAGSEPSNTVTAQEAAQQVEFDSAAARELALVEALIPADLDVGKWSIEKVQAPRLGAIAVVMRTPSGESFQVDVLRRDSQVPGVADTKHFSLFIANSGNGSKSTDEWQARGVKVLAHHVSRTERSGAPLPELMTFTQRSRRHPFGNFGVLG</sequence>
<dbReference type="Proteomes" id="UP000237968">
    <property type="component" value="Unassembled WGS sequence"/>
</dbReference>
<protein>
    <submittedName>
        <fullName evidence="1">Uncharacterized protein</fullName>
    </submittedName>
</protein>
<reference evidence="1 2" key="1">
    <citation type="submission" date="2018-03" db="EMBL/GenBank/DDBJ databases">
        <title>Draft Genome Sequences of the Obligatory Marine Myxobacteria Enhygromyxa salina SWB005.</title>
        <authorList>
            <person name="Poehlein A."/>
            <person name="Moghaddam J.A."/>
            <person name="Harms H."/>
            <person name="Alanjari M."/>
            <person name="Koenig G.M."/>
            <person name="Daniel R."/>
            <person name="Schaeberle T.F."/>
        </authorList>
    </citation>
    <scope>NUCLEOTIDE SEQUENCE [LARGE SCALE GENOMIC DNA]</scope>
    <source>
        <strain evidence="1 2">SWB005</strain>
    </source>
</reference>
<gene>
    <name evidence="1" type="ORF">ENSA5_45130</name>
</gene>
<name>A0A2S9XJQ8_9BACT</name>